<protein>
    <submittedName>
        <fullName evidence="1">Uncharacterized protein</fullName>
    </submittedName>
</protein>
<evidence type="ECO:0000313" key="2">
    <source>
        <dbReference type="Proteomes" id="UP000033616"/>
    </source>
</evidence>
<sequence>MKAIDANKEILETSGIKFSNIASILNGAGKNAPKAFEELLKAIDANKEILRTLHPDVLDKLRSEGKYIPKALEKLLKQNPCILKDDYDTAIEESTSSQTNIIYVIYAAPDTDVVNNQPCFTEANEGYHNDSIQELQVAQVSHENAIQYEEQLDQQDYNYDNLTTSSEIVSNEYYNQIAMVNNVAESANHNIPIISNDLQTTIIFRDHKEISNDPDISQLLDDIYKDSGVKRKLDQSEDFHVQKHHCNYDNLSSNTLEDPETIGVNNKDDYDTAIEESTSSQTNIIYAALDTNVVNNQPCFTEANEGYHDDSIQELQVAQVSHENAIQHEYYNQIAMVNNVAESANHNIPIINNDLQQTTIIFRDHKEIFDDPNISQLLDDIHKGSGVKRKLDQSEDFYGQKHHCNYDNLSSNTLEDPEIIGVNNMYD</sequence>
<dbReference type="PATRIC" id="fig|1359168.3.peg.1044"/>
<dbReference type="EMBL" id="LANP01000005">
    <property type="protein sequence ID" value="KJV56878.1"/>
    <property type="molecule type" value="Genomic_DNA"/>
</dbReference>
<proteinExistence type="predicted"/>
<comment type="caution">
    <text evidence="1">The sequence shown here is derived from an EMBL/GenBank/DDBJ whole genome shotgun (WGS) entry which is preliminary data.</text>
</comment>
<evidence type="ECO:0000313" key="1">
    <source>
        <dbReference type="EMBL" id="KJV56878.1"/>
    </source>
</evidence>
<gene>
    <name evidence="1" type="ORF">OCHUTO_0288</name>
</gene>
<name>A0A0F3MM75_9RICK</name>
<organism evidence="1 2">
    <name type="scientific">Orientia chuto str. Dubai</name>
    <dbReference type="NCBI Taxonomy" id="1359168"/>
    <lineage>
        <taxon>Bacteria</taxon>
        <taxon>Pseudomonadati</taxon>
        <taxon>Pseudomonadota</taxon>
        <taxon>Alphaproteobacteria</taxon>
        <taxon>Rickettsiales</taxon>
        <taxon>Rickettsiaceae</taxon>
        <taxon>Rickettsieae</taxon>
        <taxon>Orientia</taxon>
    </lineage>
</organism>
<keyword evidence="2" id="KW-1185">Reference proteome</keyword>
<dbReference type="Proteomes" id="UP000033616">
    <property type="component" value="Unassembled WGS sequence"/>
</dbReference>
<accession>A0A0F3MM75</accession>
<dbReference type="AlphaFoldDB" id="A0A0F3MM75"/>
<reference evidence="1 2" key="1">
    <citation type="submission" date="2015-02" db="EMBL/GenBank/DDBJ databases">
        <title>Genome Sequencing of Rickettsiales.</title>
        <authorList>
            <person name="Daugherty S.C."/>
            <person name="Su Q."/>
            <person name="Abolude K."/>
            <person name="Beier-Sexton M."/>
            <person name="Carlyon J.A."/>
            <person name="Carter R."/>
            <person name="Day N.P."/>
            <person name="Dumler S.J."/>
            <person name="Dyachenko V."/>
            <person name="Godinez A."/>
            <person name="Kurtti T.J."/>
            <person name="Lichay M."/>
            <person name="Mullins K.E."/>
            <person name="Ott S."/>
            <person name="Pappas-Brown V."/>
            <person name="Paris D.H."/>
            <person name="Patel P."/>
            <person name="Richards A.L."/>
            <person name="Sadzewicz L."/>
            <person name="Sears K."/>
            <person name="Seidman D."/>
            <person name="Sengamalay N."/>
            <person name="Stenos J."/>
            <person name="Tallon L.J."/>
            <person name="Vincent G."/>
            <person name="Fraser C.M."/>
            <person name="Munderloh U."/>
            <person name="Dunning-Hotopp J.C."/>
        </authorList>
    </citation>
    <scope>NUCLEOTIDE SEQUENCE [LARGE SCALE GENOMIC DNA]</scope>
    <source>
        <strain evidence="1 2">Fuller</strain>
    </source>
</reference>